<organism evidence="1 2">
    <name type="scientific">Roridomyces roridus</name>
    <dbReference type="NCBI Taxonomy" id="1738132"/>
    <lineage>
        <taxon>Eukaryota</taxon>
        <taxon>Fungi</taxon>
        <taxon>Dikarya</taxon>
        <taxon>Basidiomycota</taxon>
        <taxon>Agaricomycotina</taxon>
        <taxon>Agaricomycetes</taxon>
        <taxon>Agaricomycetidae</taxon>
        <taxon>Agaricales</taxon>
        <taxon>Marasmiineae</taxon>
        <taxon>Mycenaceae</taxon>
        <taxon>Roridomyces</taxon>
    </lineage>
</organism>
<sequence>MSSTRALTAAQERRLVTYLDDKLLELTRGYKKRSEENAVLPTLTLYLDAATRIMAMILQIPPVDPSTAVRTAFLLRLTHDVLASIPGYPADPITIPYLQDWLDDLDQAWSAVLQAQIWHPDHGVSDLVLSADEVAAGKKSSAITQTESTRLRSLLIGGSATIEEWLGGQLHRRPRTIDEEDEEEEEDMECVADVEGMLERLGVQDDYDQLFSRTLHQLGALSGFIPPT</sequence>
<proteinExistence type="predicted"/>
<keyword evidence="2" id="KW-1185">Reference proteome</keyword>
<protein>
    <submittedName>
        <fullName evidence="1">Uncharacterized protein</fullName>
    </submittedName>
</protein>
<gene>
    <name evidence="1" type="ORF">FB45DRAFT_941009</name>
</gene>
<name>A0AAD7B6V8_9AGAR</name>
<evidence type="ECO:0000313" key="2">
    <source>
        <dbReference type="Proteomes" id="UP001221142"/>
    </source>
</evidence>
<dbReference type="AlphaFoldDB" id="A0AAD7B6V8"/>
<evidence type="ECO:0000313" key="1">
    <source>
        <dbReference type="EMBL" id="KAJ7611786.1"/>
    </source>
</evidence>
<reference evidence="1" key="1">
    <citation type="submission" date="2023-03" db="EMBL/GenBank/DDBJ databases">
        <title>Massive genome expansion in bonnet fungi (Mycena s.s.) driven by repeated elements and novel gene families across ecological guilds.</title>
        <authorList>
            <consortium name="Lawrence Berkeley National Laboratory"/>
            <person name="Harder C.B."/>
            <person name="Miyauchi S."/>
            <person name="Viragh M."/>
            <person name="Kuo A."/>
            <person name="Thoen E."/>
            <person name="Andreopoulos B."/>
            <person name="Lu D."/>
            <person name="Skrede I."/>
            <person name="Drula E."/>
            <person name="Henrissat B."/>
            <person name="Morin E."/>
            <person name="Kohler A."/>
            <person name="Barry K."/>
            <person name="LaButti K."/>
            <person name="Morin E."/>
            <person name="Salamov A."/>
            <person name="Lipzen A."/>
            <person name="Mereny Z."/>
            <person name="Hegedus B."/>
            <person name="Baldrian P."/>
            <person name="Stursova M."/>
            <person name="Weitz H."/>
            <person name="Taylor A."/>
            <person name="Grigoriev I.V."/>
            <person name="Nagy L.G."/>
            <person name="Martin F."/>
            <person name="Kauserud H."/>
        </authorList>
    </citation>
    <scope>NUCLEOTIDE SEQUENCE</scope>
    <source>
        <strain evidence="1">9284</strain>
    </source>
</reference>
<accession>A0AAD7B6V8</accession>
<dbReference type="EMBL" id="JARKIF010000032">
    <property type="protein sequence ID" value="KAJ7611786.1"/>
    <property type="molecule type" value="Genomic_DNA"/>
</dbReference>
<dbReference type="Proteomes" id="UP001221142">
    <property type="component" value="Unassembled WGS sequence"/>
</dbReference>
<comment type="caution">
    <text evidence="1">The sequence shown here is derived from an EMBL/GenBank/DDBJ whole genome shotgun (WGS) entry which is preliminary data.</text>
</comment>